<reference evidence="4" key="1">
    <citation type="submission" date="2017-02" db="UniProtKB">
        <authorList>
            <consortium name="WormBaseParasite"/>
        </authorList>
    </citation>
    <scope>IDENTIFICATION</scope>
</reference>
<dbReference type="EMBL" id="UYWX01005461">
    <property type="protein sequence ID" value="VDM25749.1"/>
    <property type="molecule type" value="Genomic_DNA"/>
</dbReference>
<dbReference type="OrthoDB" id="10443346at2759"/>
<evidence type="ECO:0000256" key="1">
    <source>
        <dbReference type="SAM" id="MobiDB-lite"/>
    </source>
</evidence>
<gene>
    <name evidence="2" type="ORF">TTAC_LOCUS4840</name>
</gene>
<evidence type="ECO:0000313" key="3">
    <source>
        <dbReference type="Proteomes" id="UP000274429"/>
    </source>
</evidence>
<name>A0A0R3WVR4_HYDTA</name>
<dbReference type="Proteomes" id="UP000274429">
    <property type="component" value="Unassembled WGS sequence"/>
</dbReference>
<accession>A0A0R3WVR4</accession>
<evidence type="ECO:0000313" key="4">
    <source>
        <dbReference type="WBParaSite" id="TTAC_0000485401-mRNA-1"/>
    </source>
</evidence>
<dbReference type="WBParaSite" id="TTAC_0000485401-mRNA-1">
    <property type="protein sequence ID" value="TTAC_0000485401-mRNA-1"/>
    <property type="gene ID" value="TTAC_0000485401"/>
</dbReference>
<dbReference type="AlphaFoldDB" id="A0A0R3WVR4"/>
<reference evidence="2 3" key="2">
    <citation type="submission" date="2018-11" db="EMBL/GenBank/DDBJ databases">
        <authorList>
            <consortium name="Pathogen Informatics"/>
        </authorList>
    </citation>
    <scope>NUCLEOTIDE SEQUENCE [LARGE SCALE GENOMIC DNA]</scope>
</reference>
<evidence type="ECO:0000313" key="2">
    <source>
        <dbReference type="EMBL" id="VDM25749.1"/>
    </source>
</evidence>
<organism evidence="4">
    <name type="scientific">Hydatigena taeniaeformis</name>
    <name type="common">Feline tapeworm</name>
    <name type="synonym">Taenia taeniaeformis</name>
    <dbReference type="NCBI Taxonomy" id="6205"/>
    <lineage>
        <taxon>Eukaryota</taxon>
        <taxon>Metazoa</taxon>
        <taxon>Spiralia</taxon>
        <taxon>Lophotrochozoa</taxon>
        <taxon>Platyhelminthes</taxon>
        <taxon>Cestoda</taxon>
        <taxon>Eucestoda</taxon>
        <taxon>Cyclophyllidea</taxon>
        <taxon>Taeniidae</taxon>
        <taxon>Hydatigera</taxon>
    </lineage>
</organism>
<feature type="region of interest" description="Disordered" evidence="1">
    <location>
        <begin position="90"/>
        <end position="117"/>
    </location>
</feature>
<proteinExistence type="predicted"/>
<keyword evidence="3" id="KW-1185">Reference proteome</keyword>
<protein>
    <submittedName>
        <fullName evidence="4">Nucleoporin</fullName>
    </submittedName>
</protein>
<sequence>QTLPRNHPKAAYVALSPTSVAYTAEAVQASEGVILGGKCLAFSKPLVAQSSGAGLPVSSSASSPFLIKLAKPAEFLLDTEGSRAYTPLNFTVPENAQHQHQQPAEDSGSTNQESSFV</sequence>